<evidence type="ECO:0000313" key="4">
    <source>
        <dbReference type="EMBL" id="GAA3615138.1"/>
    </source>
</evidence>
<dbReference type="PROSITE" id="PS51318">
    <property type="entry name" value="TAT"/>
    <property type="match status" value="1"/>
</dbReference>
<dbReference type="RefSeq" id="WP_231489346.1">
    <property type="nucleotide sequence ID" value="NZ_BAAAZO010000005.1"/>
</dbReference>
<keyword evidence="1 2" id="KW-0732">Signal</keyword>
<keyword evidence="5" id="KW-1185">Reference proteome</keyword>
<dbReference type="InterPro" id="IPR006311">
    <property type="entry name" value="TAT_signal"/>
</dbReference>
<evidence type="ECO:0000313" key="5">
    <source>
        <dbReference type="Proteomes" id="UP001501074"/>
    </source>
</evidence>
<feature type="chain" id="PRO_5047043493" evidence="2">
    <location>
        <begin position="28"/>
        <end position="303"/>
    </location>
</feature>
<evidence type="ECO:0000256" key="1">
    <source>
        <dbReference type="ARBA" id="ARBA00022729"/>
    </source>
</evidence>
<dbReference type="SUPFAM" id="SSF53850">
    <property type="entry name" value="Periplasmic binding protein-like II"/>
    <property type="match status" value="1"/>
</dbReference>
<evidence type="ECO:0000259" key="3">
    <source>
        <dbReference type="SMART" id="SM00062"/>
    </source>
</evidence>
<dbReference type="Gene3D" id="3.40.190.10">
    <property type="entry name" value="Periplasmic binding protein-like II"/>
    <property type="match status" value="2"/>
</dbReference>
<evidence type="ECO:0000256" key="2">
    <source>
        <dbReference type="SAM" id="SignalP"/>
    </source>
</evidence>
<feature type="domain" description="Solute-binding protein family 3/N-terminal" evidence="3">
    <location>
        <begin position="54"/>
        <end position="282"/>
    </location>
</feature>
<accession>A0ABP6ZN63</accession>
<dbReference type="Proteomes" id="UP001501074">
    <property type="component" value="Unassembled WGS sequence"/>
</dbReference>
<reference evidence="5" key="1">
    <citation type="journal article" date="2019" name="Int. J. Syst. Evol. Microbiol.">
        <title>The Global Catalogue of Microorganisms (GCM) 10K type strain sequencing project: providing services to taxonomists for standard genome sequencing and annotation.</title>
        <authorList>
            <consortium name="The Broad Institute Genomics Platform"/>
            <consortium name="The Broad Institute Genome Sequencing Center for Infectious Disease"/>
            <person name="Wu L."/>
            <person name="Ma J."/>
        </authorList>
    </citation>
    <scope>NUCLEOTIDE SEQUENCE [LARGE SCALE GENOMIC DNA]</scope>
    <source>
        <strain evidence="5">JCM 16902</strain>
    </source>
</reference>
<comment type="caution">
    <text evidence="4">The sequence shown here is derived from an EMBL/GenBank/DDBJ whole genome shotgun (WGS) entry which is preliminary data.</text>
</comment>
<sequence>MQDPTSEGFRPSRRALLLSAFPALALAACGSGSSTASTADAQVAAPASLVDSGTLTYGTAASFPPFEYKDGTDLAGFDIEMIEALAALMGLKTKAQDGDFDGLIPALQGKRVDVINSAMYIKPEREAQVDFVRYLKVGEAILTTSDSTLSIQTLPDDLSGRTVAVTRGAIGETYMTDFNTQLKEKGLAEMKLLTLPNNQDAQLAVQNGRADAFDTSSPSAAYLISQTSGKFKVQTTFDNNTEVGIAVRKGETSTSDALQKALDAFVSSGDYQALLDKYNLPAESNYFSASTTAPTTTSEATPS</sequence>
<protein>
    <submittedName>
        <fullName evidence="4">ABC transporter substrate-binding protein</fullName>
    </submittedName>
</protein>
<dbReference type="PANTHER" id="PTHR35936:SF17">
    <property type="entry name" value="ARGININE-BINDING EXTRACELLULAR PROTEIN ARTP"/>
    <property type="match status" value="1"/>
</dbReference>
<proteinExistence type="predicted"/>
<gene>
    <name evidence="4" type="ORF">GCM10022223_34260</name>
</gene>
<organism evidence="4 5">
    <name type="scientific">Kineosporia mesophila</name>
    <dbReference type="NCBI Taxonomy" id="566012"/>
    <lineage>
        <taxon>Bacteria</taxon>
        <taxon>Bacillati</taxon>
        <taxon>Actinomycetota</taxon>
        <taxon>Actinomycetes</taxon>
        <taxon>Kineosporiales</taxon>
        <taxon>Kineosporiaceae</taxon>
        <taxon>Kineosporia</taxon>
    </lineage>
</organism>
<dbReference type="CDD" id="cd01004">
    <property type="entry name" value="PBP2_MidA_like"/>
    <property type="match status" value="1"/>
</dbReference>
<dbReference type="SMART" id="SM00062">
    <property type="entry name" value="PBPb"/>
    <property type="match status" value="1"/>
</dbReference>
<feature type="signal peptide" evidence="2">
    <location>
        <begin position="1"/>
        <end position="27"/>
    </location>
</feature>
<dbReference type="PANTHER" id="PTHR35936">
    <property type="entry name" value="MEMBRANE-BOUND LYTIC MUREIN TRANSGLYCOSYLASE F"/>
    <property type="match status" value="1"/>
</dbReference>
<dbReference type="EMBL" id="BAAAZO010000005">
    <property type="protein sequence ID" value="GAA3615138.1"/>
    <property type="molecule type" value="Genomic_DNA"/>
</dbReference>
<dbReference type="Pfam" id="PF00497">
    <property type="entry name" value="SBP_bac_3"/>
    <property type="match status" value="1"/>
</dbReference>
<name>A0ABP6ZN63_9ACTN</name>
<dbReference type="InterPro" id="IPR001638">
    <property type="entry name" value="Solute-binding_3/MltF_N"/>
</dbReference>